<keyword evidence="1 2" id="KW-0378">Hydrolase</keyword>
<dbReference type="GO" id="GO:0005975">
    <property type="term" value="P:carbohydrate metabolic process"/>
    <property type="evidence" value="ECO:0007669"/>
    <property type="project" value="InterPro"/>
</dbReference>
<comment type="caution">
    <text evidence="2">The sequence shown here is derived from an EMBL/GenBank/DDBJ whole genome shotgun (WGS) entry which is preliminary data.</text>
</comment>
<dbReference type="AlphaFoldDB" id="A0A9D2NHU9"/>
<dbReference type="Pfam" id="PF07470">
    <property type="entry name" value="Glyco_hydro_88"/>
    <property type="match status" value="1"/>
</dbReference>
<gene>
    <name evidence="2" type="ORF">H9761_11020</name>
</gene>
<organism evidence="2 3">
    <name type="scientific">Candidatus Eisenbergiella merdavium</name>
    <dbReference type="NCBI Taxonomy" id="2838551"/>
    <lineage>
        <taxon>Bacteria</taxon>
        <taxon>Bacillati</taxon>
        <taxon>Bacillota</taxon>
        <taxon>Clostridia</taxon>
        <taxon>Lachnospirales</taxon>
        <taxon>Lachnospiraceae</taxon>
        <taxon>Eisenbergiella</taxon>
    </lineage>
</organism>
<sequence>MKDGKIREPLYYAKAGCETMMRRFEAEQLPPEGHFHYHQGVFLSGMLKIWQLTGEERYFDYAKTWVDACLDEEGRPKDFNKGQLDDIQPGILLFPLLEKTGNEKYRKALEILLPVVRDFPRCKDGGFWHKEWFPRQMWLDGLYMAGPISAEYASRFAHPEYFDLCAQQAFLMREKTEDVRTGLWYHAWDESRKEEWADPETGRSPEFWGRSIGWVPVAVLDELDFFPEDHPAVPGLRQLVVDLLTAVCRYQSSDGRWYQVVDQGSREDDWLENSCSCLYAAALFKAVRKGLLPESYLEPAKRGYEGVIRSLEWEENDLLLGQVCIGTGVGDYMHYVDRPVSVNDLHGMGAFLIMCAECEMTCRR</sequence>
<accession>A0A9D2NHU9</accession>
<dbReference type="InterPro" id="IPR010905">
    <property type="entry name" value="Glyco_hydro_88"/>
</dbReference>
<evidence type="ECO:0000313" key="3">
    <source>
        <dbReference type="Proteomes" id="UP000823891"/>
    </source>
</evidence>
<dbReference type="InterPro" id="IPR052043">
    <property type="entry name" value="PolySaccharide_Degr_Enz"/>
</dbReference>
<dbReference type="InterPro" id="IPR012341">
    <property type="entry name" value="6hp_glycosidase-like_sf"/>
</dbReference>
<dbReference type="Proteomes" id="UP000823891">
    <property type="component" value="Unassembled WGS sequence"/>
</dbReference>
<dbReference type="PANTHER" id="PTHR33886">
    <property type="entry name" value="UNSATURATED RHAMNOGALACTURONAN HYDROLASE (EUROFUNG)"/>
    <property type="match status" value="1"/>
</dbReference>
<dbReference type="SUPFAM" id="SSF48208">
    <property type="entry name" value="Six-hairpin glycosidases"/>
    <property type="match status" value="1"/>
</dbReference>
<dbReference type="InterPro" id="IPR008928">
    <property type="entry name" value="6-hairpin_glycosidase_sf"/>
</dbReference>
<evidence type="ECO:0000313" key="2">
    <source>
        <dbReference type="EMBL" id="HJC24220.1"/>
    </source>
</evidence>
<dbReference type="Gene3D" id="1.50.10.10">
    <property type="match status" value="1"/>
</dbReference>
<proteinExistence type="predicted"/>
<reference evidence="2" key="1">
    <citation type="journal article" date="2021" name="PeerJ">
        <title>Extensive microbial diversity within the chicken gut microbiome revealed by metagenomics and culture.</title>
        <authorList>
            <person name="Gilroy R."/>
            <person name="Ravi A."/>
            <person name="Getino M."/>
            <person name="Pursley I."/>
            <person name="Horton D.L."/>
            <person name="Alikhan N.F."/>
            <person name="Baker D."/>
            <person name="Gharbi K."/>
            <person name="Hall N."/>
            <person name="Watson M."/>
            <person name="Adriaenssens E.M."/>
            <person name="Foster-Nyarko E."/>
            <person name="Jarju S."/>
            <person name="Secka A."/>
            <person name="Antonio M."/>
            <person name="Oren A."/>
            <person name="Chaudhuri R.R."/>
            <person name="La Ragione R."/>
            <person name="Hildebrand F."/>
            <person name="Pallen M.J."/>
        </authorList>
    </citation>
    <scope>NUCLEOTIDE SEQUENCE</scope>
    <source>
        <strain evidence="2">USAMLcec2-132</strain>
    </source>
</reference>
<dbReference type="PANTHER" id="PTHR33886:SF8">
    <property type="entry name" value="UNSATURATED RHAMNOGALACTURONAN HYDROLASE (EUROFUNG)"/>
    <property type="match status" value="1"/>
</dbReference>
<name>A0A9D2NHU9_9FIRM</name>
<dbReference type="EMBL" id="DWWS01000040">
    <property type="protein sequence ID" value="HJC24220.1"/>
    <property type="molecule type" value="Genomic_DNA"/>
</dbReference>
<protein>
    <submittedName>
        <fullName evidence="2">Glycoside hydrolase family 88 protein</fullName>
    </submittedName>
</protein>
<evidence type="ECO:0000256" key="1">
    <source>
        <dbReference type="ARBA" id="ARBA00022801"/>
    </source>
</evidence>
<dbReference type="GO" id="GO:0016787">
    <property type="term" value="F:hydrolase activity"/>
    <property type="evidence" value="ECO:0007669"/>
    <property type="project" value="UniProtKB-KW"/>
</dbReference>
<reference evidence="2" key="2">
    <citation type="submission" date="2021-04" db="EMBL/GenBank/DDBJ databases">
        <authorList>
            <person name="Gilroy R."/>
        </authorList>
    </citation>
    <scope>NUCLEOTIDE SEQUENCE</scope>
    <source>
        <strain evidence="2">USAMLcec2-132</strain>
    </source>
</reference>